<dbReference type="SUPFAM" id="SSF52540">
    <property type="entry name" value="P-loop containing nucleoside triphosphate hydrolases"/>
    <property type="match status" value="1"/>
</dbReference>
<dbReference type="Pfam" id="PF04548">
    <property type="entry name" value="AIG1"/>
    <property type="match status" value="1"/>
</dbReference>
<dbReference type="Gene3D" id="3.40.50.300">
    <property type="entry name" value="P-loop containing nucleotide triphosphate hydrolases"/>
    <property type="match status" value="1"/>
</dbReference>
<evidence type="ECO:0000256" key="1">
    <source>
        <dbReference type="ARBA" id="ARBA00008535"/>
    </source>
</evidence>
<comment type="similarity">
    <text evidence="1">Belongs to the TRAFAC class TrmE-Era-EngA-EngB-Septin-like GTPase superfamily. AIG1/Toc34/Toc159-like paraseptin GTPase family. IAN subfamily.</text>
</comment>
<dbReference type="GeneID" id="103369248"/>
<evidence type="ECO:0000313" key="7">
    <source>
        <dbReference type="Proteomes" id="UP000694891"/>
    </source>
</evidence>
<proteinExistence type="inferred from homology"/>
<dbReference type="PROSITE" id="PS51720">
    <property type="entry name" value="G_AIG1"/>
    <property type="match status" value="1"/>
</dbReference>
<dbReference type="InterPro" id="IPR045058">
    <property type="entry name" value="GIMA/IAN/Toc"/>
</dbReference>
<keyword evidence="7" id="KW-1185">Reference proteome</keyword>
<feature type="coiled-coil region" evidence="4">
    <location>
        <begin position="209"/>
        <end position="236"/>
    </location>
</feature>
<keyword evidence="5" id="KW-1133">Transmembrane helix</keyword>
<gene>
    <name evidence="8" type="primary">LOC103369248</name>
</gene>
<evidence type="ECO:0000259" key="6">
    <source>
        <dbReference type="PROSITE" id="PS51720"/>
    </source>
</evidence>
<dbReference type="RefSeq" id="XP_008296136.1">
    <property type="nucleotide sequence ID" value="XM_008297914.1"/>
</dbReference>
<dbReference type="Proteomes" id="UP000694891">
    <property type="component" value="Unplaced"/>
</dbReference>
<evidence type="ECO:0000256" key="5">
    <source>
        <dbReference type="SAM" id="Phobius"/>
    </source>
</evidence>
<dbReference type="FunFam" id="3.40.50.300:FF:000366">
    <property type="entry name" value="GTPase, IMAP family member 2"/>
    <property type="match status" value="1"/>
</dbReference>
<dbReference type="AlphaFoldDB" id="A0A9Y4TMM9"/>
<dbReference type="PANTHER" id="PTHR10903">
    <property type="entry name" value="GTPASE, IMAP FAMILY MEMBER-RELATED"/>
    <property type="match status" value="1"/>
</dbReference>
<evidence type="ECO:0000256" key="4">
    <source>
        <dbReference type="SAM" id="Coils"/>
    </source>
</evidence>
<feature type="domain" description="AIG1-type G" evidence="6">
    <location>
        <begin position="4"/>
        <end position="213"/>
    </location>
</feature>
<dbReference type="PANTHER" id="PTHR10903:SF62">
    <property type="entry name" value="GTPASE IMAP FAMILY MEMBER 4-LIKE-RELATED"/>
    <property type="match status" value="1"/>
</dbReference>
<sequence length="469" mass="50950">MDVPNTRRIVLLGKAGNGKSSLANTILGEPTFKVNHFNDLETCLSQSVTKSINGRSLMLIDTPGFFGPDRSEVDMEKDLWSIVIECAPGLHAFLLVLKLEKFTEHEQAVITHMCETFSEDALNYTIVVFTQGDQLSEGMKIEEYVDKSDGLRDLVKKCGGRCHIFDSKYWKNTQEDEYRSNQFQVAELLNTIDKIVMENNGGYYTNEMLQAVEKEIQKEEERIRRASENLSQDEIRKQAKANLLKKQNASRTWLKGLVGLAVIVGLFATTSAVVIKFITQAIPAAISEATPATFPLVIPLAIPAAIPEAIPSAFPEAITSAIPEAIPAAIPTAITEAIPAAIPTAITEAIPAAIPAAITSAITEAIPAAIPAAIPEAIPPAITPPIPPVEKTFGDLILRTNQDTGQLRCTDNDRLTSSNAGVTQYATTGFLCYEIALAIAILALVGFKEQVVQEGHLVQPVQPMKEEES</sequence>
<keyword evidence="5" id="KW-0812">Transmembrane</keyword>
<name>A0A9Y4TMM9_9TELE</name>
<reference evidence="8" key="1">
    <citation type="submission" date="2025-08" db="UniProtKB">
        <authorList>
            <consortium name="RefSeq"/>
        </authorList>
    </citation>
    <scope>IDENTIFICATION</scope>
</reference>
<keyword evidence="4" id="KW-0175">Coiled coil</keyword>
<keyword evidence="5" id="KW-0472">Membrane</keyword>
<evidence type="ECO:0000256" key="2">
    <source>
        <dbReference type="ARBA" id="ARBA00022741"/>
    </source>
</evidence>
<dbReference type="InterPro" id="IPR006703">
    <property type="entry name" value="G_AIG1"/>
</dbReference>
<feature type="transmembrane region" description="Helical" evidence="5">
    <location>
        <begin position="253"/>
        <end position="278"/>
    </location>
</feature>
<accession>A0A9Y4TMM9</accession>
<evidence type="ECO:0000313" key="8">
    <source>
        <dbReference type="RefSeq" id="XP_008296136.1"/>
    </source>
</evidence>
<protein>
    <submittedName>
        <fullName evidence="8">GTPase IMAP family member 1-like</fullName>
    </submittedName>
</protein>
<keyword evidence="2" id="KW-0547">Nucleotide-binding</keyword>
<dbReference type="InterPro" id="IPR027417">
    <property type="entry name" value="P-loop_NTPase"/>
</dbReference>
<dbReference type="GO" id="GO:0005525">
    <property type="term" value="F:GTP binding"/>
    <property type="evidence" value="ECO:0007669"/>
    <property type="project" value="UniProtKB-KW"/>
</dbReference>
<organism evidence="7 8">
    <name type="scientific">Stegastes partitus</name>
    <name type="common">bicolor damselfish</name>
    <dbReference type="NCBI Taxonomy" id="144197"/>
    <lineage>
        <taxon>Eukaryota</taxon>
        <taxon>Metazoa</taxon>
        <taxon>Chordata</taxon>
        <taxon>Craniata</taxon>
        <taxon>Vertebrata</taxon>
        <taxon>Euteleostomi</taxon>
        <taxon>Actinopterygii</taxon>
        <taxon>Neopterygii</taxon>
        <taxon>Teleostei</taxon>
        <taxon>Neoteleostei</taxon>
        <taxon>Acanthomorphata</taxon>
        <taxon>Ovalentaria</taxon>
        <taxon>Pomacentridae</taxon>
        <taxon>Stegastes</taxon>
    </lineage>
</organism>
<evidence type="ECO:0000256" key="3">
    <source>
        <dbReference type="ARBA" id="ARBA00023134"/>
    </source>
</evidence>
<keyword evidence="3" id="KW-0342">GTP-binding</keyword>